<dbReference type="Pfam" id="PF01687">
    <property type="entry name" value="Flavokinase"/>
    <property type="match status" value="1"/>
</dbReference>
<dbReference type="PANTHER" id="PTHR22749">
    <property type="entry name" value="RIBOFLAVIN KINASE/FMN ADENYLYLTRANSFERASE"/>
    <property type="match status" value="1"/>
</dbReference>
<evidence type="ECO:0000256" key="3">
    <source>
        <dbReference type="ARBA" id="ARBA00005201"/>
    </source>
</evidence>
<dbReference type="PANTHER" id="PTHR22749:SF6">
    <property type="entry name" value="RIBOFLAVIN KINASE"/>
    <property type="match status" value="1"/>
</dbReference>
<gene>
    <name evidence="17" type="ORF">ACFSQP_07640</name>
</gene>
<keyword evidence="9 15" id="KW-0418">Kinase</keyword>
<evidence type="ECO:0000256" key="15">
    <source>
        <dbReference type="PIRNR" id="PIRNR004491"/>
    </source>
</evidence>
<comment type="similarity">
    <text evidence="15">Belongs to the ribF family.</text>
</comment>
<evidence type="ECO:0000256" key="4">
    <source>
        <dbReference type="ARBA" id="ARBA00022630"/>
    </source>
</evidence>
<dbReference type="NCBIfam" id="NF004160">
    <property type="entry name" value="PRK05627.1-3"/>
    <property type="match status" value="1"/>
</dbReference>
<dbReference type="InterPro" id="IPR023468">
    <property type="entry name" value="Riboflavin_kinase"/>
</dbReference>
<keyword evidence="5 15" id="KW-0288">FMN</keyword>
<dbReference type="EMBL" id="JBHULS010000002">
    <property type="protein sequence ID" value="MFD2551684.1"/>
    <property type="molecule type" value="Genomic_DNA"/>
</dbReference>
<dbReference type="NCBIfam" id="NF004162">
    <property type="entry name" value="PRK05627.1-5"/>
    <property type="match status" value="1"/>
</dbReference>
<dbReference type="RefSeq" id="WP_376893042.1">
    <property type="nucleotide sequence ID" value="NZ_JBHULS010000002.1"/>
</dbReference>
<evidence type="ECO:0000313" key="17">
    <source>
        <dbReference type="EMBL" id="MFD2551684.1"/>
    </source>
</evidence>
<dbReference type="SUPFAM" id="SSF82114">
    <property type="entry name" value="Riboflavin kinase-like"/>
    <property type="match status" value="1"/>
</dbReference>
<dbReference type="GO" id="GO:0003919">
    <property type="term" value="F:FMN adenylyltransferase activity"/>
    <property type="evidence" value="ECO:0007669"/>
    <property type="project" value="UniProtKB-EC"/>
</dbReference>
<proteinExistence type="inferred from homology"/>
<evidence type="ECO:0000256" key="13">
    <source>
        <dbReference type="ARBA" id="ARBA00047880"/>
    </source>
</evidence>
<keyword evidence="10 15" id="KW-0274">FAD</keyword>
<evidence type="ECO:0000256" key="14">
    <source>
        <dbReference type="ARBA" id="ARBA00049494"/>
    </source>
</evidence>
<dbReference type="EC" id="2.7.1.26" evidence="15"/>
<keyword evidence="7 15" id="KW-0548">Nucleotidyltransferase</keyword>
<evidence type="ECO:0000256" key="1">
    <source>
        <dbReference type="ARBA" id="ARBA00002121"/>
    </source>
</evidence>
<dbReference type="NCBIfam" id="TIGR00083">
    <property type="entry name" value="ribF"/>
    <property type="match status" value="1"/>
</dbReference>
<evidence type="ECO:0000256" key="12">
    <source>
        <dbReference type="ARBA" id="ARBA00023268"/>
    </source>
</evidence>
<keyword evidence="11 15" id="KW-0067">ATP-binding</keyword>
<keyword evidence="12" id="KW-0511">Multifunctional enzyme</keyword>
<dbReference type="InterPro" id="IPR015864">
    <property type="entry name" value="FAD_synthase"/>
</dbReference>
<protein>
    <recommendedName>
        <fullName evidence="15">Riboflavin biosynthesis protein</fullName>
    </recommendedName>
    <domain>
        <recommendedName>
            <fullName evidence="15">Riboflavin kinase</fullName>
            <ecNumber evidence="15">2.7.1.26</ecNumber>
        </recommendedName>
        <alternativeName>
            <fullName evidence="15">Flavokinase</fullName>
        </alternativeName>
    </domain>
    <domain>
        <recommendedName>
            <fullName evidence="15">FMN adenylyltransferase</fullName>
            <ecNumber evidence="15">2.7.7.2</ecNumber>
        </recommendedName>
        <alternativeName>
            <fullName evidence="15">FAD pyrophosphorylase</fullName>
        </alternativeName>
        <alternativeName>
            <fullName evidence="15">FAD synthase</fullName>
        </alternativeName>
    </domain>
</protein>
<evidence type="ECO:0000256" key="5">
    <source>
        <dbReference type="ARBA" id="ARBA00022643"/>
    </source>
</evidence>
<dbReference type="InterPro" id="IPR002606">
    <property type="entry name" value="Riboflavin_kinase_bac"/>
</dbReference>
<feature type="domain" description="Riboflavin kinase" evidence="16">
    <location>
        <begin position="181"/>
        <end position="307"/>
    </location>
</feature>
<dbReference type="PIRSF" id="PIRSF004491">
    <property type="entry name" value="FAD_Synth"/>
    <property type="match status" value="1"/>
</dbReference>
<dbReference type="CDD" id="cd02064">
    <property type="entry name" value="FAD_synthetase_N"/>
    <property type="match status" value="1"/>
</dbReference>
<dbReference type="InterPro" id="IPR023465">
    <property type="entry name" value="Riboflavin_kinase_dom_sf"/>
</dbReference>
<evidence type="ECO:0000259" key="16">
    <source>
        <dbReference type="SMART" id="SM00904"/>
    </source>
</evidence>
<evidence type="ECO:0000256" key="10">
    <source>
        <dbReference type="ARBA" id="ARBA00022827"/>
    </source>
</evidence>
<comment type="catalytic activity">
    <reaction evidence="14 15">
        <text>FMN + ATP + H(+) = FAD + diphosphate</text>
        <dbReference type="Rhea" id="RHEA:17237"/>
        <dbReference type="ChEBI" id="CHEBI:15378"/>
        <dbReference type="ChEBI" id="CHEBI:30616"/>
        <dbReference type="ChEBI" id="CHEBI:33019"/>
        <dbReference type="ChEBI" id="CHEBI:57692"/>
        <dbReference type="ChEBI" id="CHEBI:58210"/>
        <dbReference type="EC" id="2.7.7.2"/>
    </reaction>
</comment>
<evidence type="ECO:0000256" key="6">
    <source>
        <dbReference type="ARBA" id="ARBA00022679"/>
    </source>
</evidence>
<evidence type="ECO:0000256" key="9">
    <source>
        <dbReference type="ARBA" id="ARBA00022777"/>
    </source>
</evidence>
<organism evidence="17 18">
    <name type="scientific">Bizionia sediminis</name>
    <dbReference type="NCBI Taxonomy" id="1737064"/>
    <lineage>
        <taxon>Bacteria</taxon>
        <taxon>Pseudomonadati</taxon>
        <taxon>Bacteroidota</taxon>
        <taxon>Flavobacteriia</taxon>
        <taxon>Flavobacteriales</taxon>
        <taxon>Flavobacteriaceae</taxon>
        <taxon>Bizionia</taxon>
    </lineage>
</organism>
<keyword evidence="6 15" id="KW-0808">Transferase</keyword>
<dbReference type="SUPFAM" id="SSF52374">
    <property type="entry name" value="Nucleotidylyl transferase"/>
    <property type="match status" value="1"/>
</dbReference>
<keyword evidence="18" id="KW-1185">Reference proteome</keyword>
<sequence>MKIIQTLQSDFKTNTVVTIGTFDGVHIGHKKIIERLVSSAKKNNLKSAILTFFPHPRMVLQKDPSIKLLNTLDEKAAILESLGLDYLVVKKFTKAFSRLSAEAFVSNILVDTLHAKKVIIGYDHHFGRNRTANINDLRDFGKKHDFQVEEITAQDINDVSVSSTKIRTALENGDIQTANSYLGYHYMLNGTVVHGKGLGKQIGFPTANLYIAEKYKLIPRHGVYVIKAHIENETFYGMMNIGTNPTVNETDTQSVEINFFNLQASLYYKKLTVCMLHRIRDEQKFNSVADLKIQLQKDKNAALQYLQTHANN</sequence>
<dbReference type="SMART" id="SM00904">
    <property type="entry name" value="Flavokinase"/>
    <property type="match status" value="1"/>
</dbReference>
<dbReference type="Gene3D" id="2.40.30.30">
    <property type="entry name" value="Riboflavin kinase-like"/>
    <property type="match status" value="1"/>
</dbReference>
<accession>A0ABW5KS92</accession>
<dbReference type="InterPro" id="IPR014729">
    <property type="entry name" value="Rossmann-like_a/b/a_fold"/>
</dbReference>
<dbReference type="Pfam" id="PF06574">
    <property type="entry name" value="FAD_syn"/>
    <property type="match status" value="1"/>
</dbReference>
<dbReference type="EC" id="2.7.7.2" evidence="15"/>
<comment type="pathway">
    <text evidence="3 15">Cofactor biosynthesis; FMN biosynthesis; FMN from riboflavin (ATP route): step 1/1.</text>
</comment>
<comment type="pathway">
    <text evidence="2 15">Cofactor biosynthesis; FAD biosynthesis; FAD from FMN: step 1/1.</text>
</comment>
<name>A0ABW5KS92_9FLAO</name>
<evidence type="ECO:0000256" key="2">
    <source>
        <dbReference type="ARBA" id="ARBA00004726"/>
    </source>
</evidence>
<evidence type="ECO:0000256" key="8">
    <source>
        <dbReference type="ARBA" id="ARBA00022741"/>
    </source>
</evidence>
<dbReference type="GO" id="GO:0008531">
    <property type="term" value="F:riboflavin kinase activity"/>
    <property type="evidence" value="ECO:0007669"/>
    <property type="project" value="UniProtKB-EC"/>
</dbReference>
<evidence type="ECO:0000256" key="7">
    <source>
        <dbReference type="ARBA" id="ARBA00022695"/>
    </source>
</evidence>
<dbReference type="InterPro" id="IPR015865">
    <property type="entry name" value="Riboflavin_kinase_bac/euk"/>
</dbReference>
<keyword evidence="8 15" id="KW-0547">Nucleotide-binding</keyword>
<comment type="function">
    <text evidence="1">Catalyzes the phosphorylation of riboflavin to FMN followed by the adenylation of FMN to FAD.</text>
</comment>
<dbReference type="Proteomes" id="UP001597472">
    <property type="component" value="Unassembled WGS sequence"/>
</dbReference>
<evidence type="ECO:0000256" key="11">
    <source>
        <dbReference type="ARBA" id="ARBA00022840"/>
    </source>
</evidence>
<dbReference type="Gene3D" id="3.40.50.620">
    <property type="entry name" value="HUPs"/>
    <property type="match status" value="1"/>
</dbReference>
<comment type="catalytic activity">
    <reaction evidence="13 15">
        <text>riboflavin + ATP = FMN + ADP + H(+)</text>
        <dbReference type="Rhea" id="RHEA:14357"/>
        <dbReference type="ChEBI" id="CHEBI:15378"/>
        <dbReference type="ChEBI" id="CHEBI:30616"/>
        <dbReference type="ChEBI" id="CHEBI:57986"/>
        <dbReference type="ChEBI" id="CHEBI:58210"/>
        <dbReference type="ChEBI" id="CHEBI:456216"/>
        <dbReference type="EC" id="2.7.1.26"/>
    </reaction>
</comment>
<comment type="caution">
    <text evidence="17">The sequence shown here is derived from an EMBL/GenBank/DDBJ whole genome shotgun (WGS) entry which is preliminary data.</text>
</comment>
<reference evidence="18" key="1">
    <citation type="journal article" date="2019" name="Int. J. Syst. Evol. Microbiol.">
        <title>The Global Catalogue of Microorganisms (GCM) 10K type strain sequencing project: providing services to taxonomists for standard genome sequencing and annotation.</title>
        <authorList>
            <consortium name="The Broad Institute Genomics Platform"/>
            <consortium name="The Broad Institute Genome Sequencing Center for Infectious Disease"/>
            <person name="Wu L."/>
            <person name="Ma J."/>
        </authorList>
    </citation>
    <scope>NUCLEOTIDE SEQUENCE [LARGE SCALE GENOMIC DNA]</scope>
    <source>
        <strain evidence="18">KCTC 42587</strain>
    </source>
</reference>
<evidence type="ECO:0000313" key="18">
    <source>
        <dbReference type="Proteomes" id="UP001597472"/>
    </source>
</evidence>
<keyword evidence="4 15" id="KW-0285">Flavoprotein</keyword>